<reference evidence="1" key="1">
    <citation type="submission" date="2020-03" db="EMBL/GenBank/DDBJ databases">
        <title>The deep terrestrial virosphere.</title>
        <authorList>
            <person name="Holmfeldt K."/>
            <person name="Nilsson E."/>
            <person name="Simone D."/>
            <person name="Lopez-Fernandez M."/>
            <person name="Wu X."/>
            <person name="de Brujin I."/>
            <person name="Lundin D."/>
            <person name="Andersson A."/>
            <person name="Bertilsson S."/>
            <person name="Dopson M."/>
        </authorList>
    </citation>
    <scope>NUCLEOTIDE SEQUENCE</scope>
    <source>
        <strain evidence="1">TM448B00540</strain>
    </source>
</reference>
<dbReference type="GO" id="GO:0009007">
    <property type="term" value="F:site-specific DNA-methyltransferase (adenine-specific) activity"/>
    <property type="evidence" value="ECO:0007669"/>
    <property type="project" value="InterPro"/>
</dbReference>
<dbReference type="InterPro" id="IPR008593">
    <property type="entry name" value="Dam_MeTrfase"/>
</dbReference>
<organism evidence="1">
    <name type="scientific">viral metagenome</name>
    <dbReference type="NCBI Taxonomy" id="1070528"/>
    <lineage>
        <taxon>unclassified sequences</taxon>
        <taxon>metagenomes</taxon>
        <taxon>organismal metagenomes</taxon>
    </lineage>
</organism>
<name>A0A6M3XDL8_9ZZZZ</name>
<proteinExistence type="predicted"/>
<keyword evidence="1" id="KW-0808">Transferase</keyword>
<protein>
    <submittedName>
        <fullName evidence="1">Putative methyltransferase</fullName>
    </submittedName>
</protein>
<dbReference type="EMBL" id="MT144630">
    <property type="protein sequence ID" value="QJH95836.1"/>
    <property type="molecule type" value="Genomic_DNA"/>
</dbReference>
<dbReference type="GO" id="GO:0003677">
    <property type="term" value="F:DNA binding"/>
    <property type="evidence" value="ECO:0007669"/>
    <property type="project" value="InterPro"/>
</dbReference>
<accession>A0A6M3XDL8</accession>
<dbReference type="GO" id="GO:0032259">
    <property type="term" value="P:methylation"/>
    <property type="evidence" value="ECO:0007669"/>
    <property type="project" value="UniProtKB-KW"/>
</dbReference>
<gene>
    <name evidence="1" type="ORF">TM448B00540_0026</name>
</gene>
<keyword evidence="1" id="KW-0489">Methyltransferase</keyword>
<dbReference type="Pfam" id="PF05869">
    <property type="entry name" value="Dam"/>
    <property type="match status" value="1"/>
</dbReference>
<dbReference type="GO" id="GO:0009307">
    <property type="term" value="P:DNA restriction-modification system"/>
    <property type="evidence" value="ECO:0007669"/>
    <property type="project" value="InterPro"/>
</dbReference>
<sequence>MLNKGLFTSLSPEYSTPEWLYKELDNEFHFTLDPCATIENHKCKIYFSIIDNGLVQKWTGRVFMNPPYGRVIYSWIQKAFESVINNDCELVVCLIPSRTDTRWFHDFCMKSKDIRFIKGRIRFRNNRPAPFPSCIVVFSNKTIGIE</sequence>
<evidence type="ECO:0000313" key="1">
    <source>
        <dbReference type="EMBL" id="QJH95836.1"/>
    </source>
</evidence>
<dbReference type="AlphaFoldDB" id="A0A6M3XDL8"/>